<dbReference type="AlphaFoldDB" id="A0A454CUU9"/>
<reference evidence="1 2" key="1">
    <citation type="submission" date="2012-10" db="EMBL/GenBank/DDBJ databases">
        <title>Genome sequence of Vibrio Cholerae HENC-02.</title>
        <authorList>
            <person name="Eppinger M."/>
            <person name="Hasan N.A."/>
            <person name="Sengamalay N."/>
            <person name="Hine E."/>
            <person name="Su Q."/>
            <person name="Daugherty S.C."/>
            <person name="Young S."/>
            <person name="Sadzewicz L."/>
            <person name="Tallon L."/>
            <person name="Cebula T.A."/>
            <person name="Ravel J."/>
            <person name="Colwell R.R."/>
        </authorList>
    </citation>
    <scope>NUCLEOTIDE SEQUENCE [LARGE SCALE GENOMIC DNA]</scope>
    <source>
        <strain evidence="1 2">HENC-02</strain>
    </source>
</reference>
<name>A0A454CUU9_VIBHA</name>
<sequence>MLVQDQRSCLVFYVVSEVDTTLNRFNQKIHSRFPLVFSLFGYYGE</sequence>
<organism evidence="1 2">
    <name type="scientific">Vibrio harveyi</name>
    <name type="common">Beneckea harveyi</name>
    <dbReference type="NCBI Taxonomy" id="669"/>
    <lineage>
        <taxon>Bacteria</taxon>
        <taxon>Pseudomonadati</taxon>
        <taxon>Pseudomonadota</taxon>
        <taxon>Gammaproteobacteria</taxon>
        <taxon>Vibrionales</taxon>
        <taxon>Vibrionaceae</taxon>
        <taxon>Vibrio</taxon>
    </lineage>
</organism>
<dbReference type="Proteomes" id="UP000008367">
    <property type="component" value="Unassembled WGS sequence"/>
</dbReference>
<evidence type="ECO:0000313" key="1">
    <source>
        <dbReference type="EMBL" id="EKM30164.1"/>
    </source>
</evidence>
<accession>A0A454CUU9</accession>
<evidence type="ECO:0000313" key="2">
    <source>
        <dbReference type="Proteomes" id="UP000008367"/>
    </source>
</evidence>
<comment type="caution">
    <text evidence="1">The sequence shown here is derived from an EMBL/GenBank/DDBJ whole genome shotgun (WGS) entry which is preliminary data.</text>
</comment>
<proteinExistence type="predicted"/>
<dbReference type="EMBL" id="AJSR01001761">
    <property type="protein sequence ID" value="EKM30164.1"/>
    <property type="molecule type" value="Genomic_DNA"/>
</dbReference>
<protein>
    <submittedName>
        <fullName evidence="1">Uncharacterized protein</fullName>
    </submittedName>
</protein>
<gene>
    <name evidence="1" type="ORF">VCHENC02_4092</name>
</gene>